<organism evidence="2 3">
    <name type="scientific">Pyrocoelia pectoralis</name>
    <dbReference type="NCBI Taxonomy" id="417401"/>
    <lineage>
        <taxon>Eukaryota</taxon>
        <taxon>Metazoa</taxon>
        <taxon>Ecdysozoa</taxon>
        <taxon>Arthropoda</taxon>
        <taxon>Hexapoda</taxon>
        <taxon>Insecta</taxon>
        <taxon>Pterygota</taxon>
        <taxon>Neoptera</taxon>
        <taxon>Endopterygota</taxon>
        <taxon>Coleoptera</taxon>
        <taxon>Polyphaga</taxon>
        <taxon>Elateriformia</taxon>
        <taxon>Elateroidea</taxon>
        <taxon>Lampyridae</taxon>
        <taxon>Lampyrinae</taxon>
        <taxon>Pyrocoelia</taxon>
    </lineage>
</organism>
<accession>A0AAN7V7Y9</accession>
<reference evidence="2 3" key="1">
    <citation type="journal article" date="2024" name="Insects">
        <title>An Improved Chromosome-Level Genome Assembly of the Firefly Pyrocoelia pectoralis.</title>
        <authorList>
            <person name="Fu X."/>
            <person name="Meyer-Rochow V.B."/>
            <person name="Ballantyne L."/>
            <person name="Zhu X."/>
        </authorList>
    </citation>
    <scope>NUCLEOTIDE SEQUENCE [LARGE SCALE GENOMIC DNA]</scope>
    <source>
        <strain evidence="2">XCY_ONT2</strain>
    </source>
</reference>
<dbReference type="PANTHER" id="PTHR11008">
    <property type="entry name" value="PROTEIN TAKEOUT-LIKE PROTEIN"/>
    <property type="match status" value="1"/>
</dbReference>
<sequence length="245" mass="27525">MFWLVSVLILSSFAHCNEDLLRQFQICKRSDPQLNDCLKSAIQQSINILKNGLPQYNIPSMNPINIPKWTMPKGGILSYEQKYTNIELHDYPTTVILAVTSKIEDDDFSLSLKCTAPILKVKCNYRYDDAKLGGVDVSSVGSLIYTYYDRDFYITFTGGILNNGSGRYLLISDTQINITRIGSFTVKYESENLAAADLLTKLSYENLDTLLTVNKGGYDDMYATGLKNIANAVFAAIPYDKLFPK</sequence>
<dbReference type="Gene3D" id="3.15.10.30">
    <property type="entry name" value="Haemolymph juvenile hormone binding protein"/>
    <property type="match status" value="1"/>
</dbReference>
<feature type="signal peptide" evidence="1">
    <location>
        <begin position="1"/>
        <end position="16"/>
    </location>
</feature>
<evidence type="ECO:0000313" key="2">
    <source>
        <dbReference type="EMBL" id="KAK5638509.1"/>
    </source>
</evidence>
<feature type="chain" id="PRO_5042847975" evidence="1">
    <location>
        <begin position="17"/>
        <end position="245"/>
    </location>
</feature>
<evidence type="ECO:0000256" key="1">
    <source>
        <dbReference type="SAM" id="SignalP"/>
    </source>
</evidence>
<dbReference type="InterPro" id="IPR038606">
    <property type="entry name" value="To_sf"/>
</dbReference>
<dbReference type="GO" id="GO:0005615">
    <property type="term" value="C:extracellular space"/>
    <property type="evidence" value="ECO:0007669"/>
    <property type="project" value="TreeGrafter"/>
</dbReference>
<proteinExistence type="predicted"/>
<dbReference type="AlphaFoldDB" id="A0AAN7V7Y9"/>
<gene>
    <name evidence="2" type="ORF">RI129_012804</name>
</gene>
<comment type="caution">
    <text evidence="2">The sequence shown here is derived from an EMBL/GenBank/DDBJ whole genome shotgun (WGS) entry which is preliminary data.</text>
</comment>
<protein>
    <submittedName>
        <fullName evidence="2">Uncharacterized protein</fullName>
    </submittedName>
</protein>
<keyword evidence="3" id="KW-1185">Reference proteome</keyword>
<dbReference type="Proteomes" id="UP001329430">
    <property type="component" value="Chromosome 10"/>
</dbReference>
<dbReference type="Pfam" id="PF06585">
    <property type="entry name" value="JHBP"/>
    <property type="match status" value="1"/>
</dbReference>
<dbReference type="SMART" id="SM00700">
    <property type="entry name" value="JHBP"/>
    <property type="match status" value="1"/>
</dbReference>
<dbReference type="PANTHER" id="PTHR11008:SF32">
    <property type="entry name" value="CIRCADIAN CLOCK-CONTROLLED PROTEIN DAYWAKE-RELATED"/>
    <property type="match status" value="1"/>
</dbReference>
<name>A0AAN7V7Y9_9COLE</name>
<evidence type="ECO:0000313" key="3">
    <source>
        <dbReference type="Proteomes" id="UP001329430"/>
    </source>
</evidence>
<dbReference type="EMBL" id="JAVRBK010000010">
    <property type="protein sequence ID" value="KAK5638509.1"/>
    <property type="molecule type" value="Genomic_DNA"/>
</dbReference>
<dbReference type="InterPro" id="IPR010562">
    <property type="entry name" value="Haemolymph_juvenile_hormone-bd"/>
</dbReference>
<keyword evidence="1" id="KW-0732">Signal</keyword>